<organism evidence="1 2">
    <name type="scientific">Ophiocordyceps australis</name>
    <dbReference type="NCBI Taxonomy" id="1399860"/>
    <lineage>
        <taxon>Eukaryota</taxon>
        <taxon>Fungi</taxon>
        <taxon>Dikarya</taxon>
        <taxon>Ascomycota</taxon>
        <taxon>Pezizomycotina</taxon>
        <taxon>Sordariomycetes</taxon>
        <taxon>Hypocreomycetidae</taxon>
        <taxon>Hypocreales</taxon>
        <taxon>Ophiocordycipitaceae</taxon>
        <taxon>Ophiocordyceps</taxon>
    </lineage>
</organism>
<proteinExistence type="predicted"/>
<name>A0A2C5Z7N4_9HYPO</name>
<accession>A0A2C5Z7N4</accession>
<keyword evidence="2" id="KW-1185">Reference proteome</keyword>
<protein>
    <submittedName>
        <fullName evidence="1">Uncharacterized protein</fullName>
    </submittedName>
</protein>
<reference evidence="1 2" key="1">
    <citation type="submission" date="2017-06" db="EMBL/GenBank/DDBJ databases">
        <title>Ant-infecting Ophiocordyceps genomes reveal a high diversity of potential behavioral manipulation genes and a possible major role for enterotoxins.</title>
        <authorList>
            <person name="De Bekker C."/>
            <person name="Evans H.C."/>
            <person name="Brachmann A."/>
            <person name="Hughes D.P."/>
        </authorList>
    </citation>
    <scope>NUCLEOTIDE SEQUENCE [LARGE SCALE GENOMIC DNA]</scope>
    <source>
        <strain evidence="1 2">1348a</strain>
    </source>
</reference>
<evidence type="ECO:0000313" key="2">
    <source>
        <dbReference type="Proteomes" id="UP000224854"/>
    </source>
</evidence>
<evidence type="ECO:0000313" key="1">
    <source>
        <dbReference type="EMBL" id="PHH75863.1"/>
    </source>
</evidence>
<gene>
    <name evidence="1" type="ORF">CDD82_4237</name>
</gene>
<dbReference type="AlphaFoldDB" id="A0A2C5Z7N4"/>
<dbReference type="EMBL" id="NJEU01000348">
    <property type="protein sequence ID" value="PHH75863.1"/>
    <property type="molecule type" value="Genomic_DNA"/>
</dbReference>
<comment type="caution">
    <text evidence="1">The sequence shown here is derived from an EMBL/GenBank/DDBJ whole genome shotgun (WGS) entry which is preliminary data.</text>
</comment>
<dbReference type="Proteomes" id="UP000224854">
    <property type="component" value="Unassembled WGS sequence"/>
</dbReference>
<sequence length="233" mass="25485">MPRCATTAPRHSARHGGQAPTAADWLCASSARFTLPAHKRSTHSQPIDRLYATLVKRCQYLVEGVKPPALLTHPVRTLCALYSAGARSRNPPRKYGGNRSWAKSETLTRNGKRGSTTLLCSEHNPPQAVITSQPLLPTNASIRQPTATSHLSYWPLQLEPPLSRGRVVEFEALCRAPFALHRSLFVHGAAYPILLACSIVNTCKPFCFDLSGAVKDAPLHGLRIRVPPTPLHP</sequence>